<comment type="caution">
    <text evidence="2">The sequence shown here is derived from an EMBL/GenBank/DDBJ whole genome shotgun (WGS) entry which is preliminary data.</text>
</comment>
<sequence length="214" mass="24664">MIFCKREVRKHVFITNILSKGSCYNEADKHILEKCGITATHRRTKSVQQCMWRPPDPGIIKISCDGATHGNPGQAGIGFVFRDDQCRLIRLVLMKGISIEDNYMADCRAVVDGVVEAINKDWFDLWVETDSTATVTAFRTNQEPWRLYAKWRAARKKLNSFHISHIWREGNFFADTASKRGALLCDGDAELYDQRPSWLTKWEAPLALYFRFDK</sequence>
<name>A0A7J6V8S9_THATH</name>
<keyword evidence="3" id="KW-1185">Reference proteome</keyword>
<protein>
    <submittedName>
        <fullName evidence="2">Ribonuclease h domain</fullName>
    </submittedName>
</protein>
<proteinExistence type="predicted"/>
<accession>A0A7J6V8S9</accession>
<dbReference type="Pfam" id="PF13456">
    <property type="entry name" value="RVT_3"/>
    <property type="match status" value="1"/>
</dbReference>
<dbReference type="InterPro" id="IPR002156">
    <property type="entry name" value="RNaseH_domain"/>
</dbReference>
<dbReference type="EMBL" id="JABWDY010036099">
    <property type="protein sequence ID" value="KAF5181494.1"/>
    <property type="molecule type" value="Genomic_DNA"/>
</dbReference>
<dbReference type="Gene3D" id="3.30.420.10">
    <property type="entry name" value="Ribonuclease H-like superfamily/Ribonuclease H"/>
    <property type="match status" value="1"/>
</dbReference>
<dbReference type="AlphaFoldDB" id="A0A7J6V8S9"/>
<dbReference type="OrthoDB" id="1752183at2759"/>
<organism evidence="2 3">
    <name type="scientific">Thalictrum thalictroides</name>
    <name type="common">Rue-anemone</name>
    <name type="synonym">Anemone thalictroides</name>
    <dbReference type="NCBI Taxonomy" id="46969"/>
    <lineage>
        <taxon>Eukaryota</taxon>
        <taxon>Viridiplantae</taxon>
        <taxon>Streptophyta</taxon>
        <taxon>Embryophyta</taxon>
        <taxon>Tracheophyta</taxon>
        <taxon>Spermatophyta</taxon>
        <taxon>Magnoliopsida</taxon>
        <taxon>Ranunculales</taxon>
        <taxon>Ranunculaceae</taxon>
        <taxon>Thalictroideae</taxon>
        <taxon>Thalictrum</taxon>
    </lineage>
</organism>
<dbReference type="CDD" id="cd06222">
    <property type="entry name" value="RNase_H_like"/>
    <property type="match status" value="1"/>
</dbReference>
<dbReference type="PANTHER" id="PTHR47723:SF19">
    <property type="entry name" value="POLYNUCLEOTIDYL TRANSFERASE, RIBONUCLEASE H-LIKE SUPERFAMILY PROTEIN"/>
    <property type="match status" value="1"/>
</dbReference>
<gene>
    <name evidence="2" type="ORF">FRX31_028919</name>
</gene>
<evidence type="ECO:0000313" key="3">
    <source>
        <dbReference type="Proteomes" id="UP000554482"/>
    </source>
</evidence>
<dbReference type="SUPFAM" id="SSF53098">
    <property type="entry name" value="Ribonuclease H-like"/>
    <property type="match status" value="1"/>
</dbReference>
<feature type="domain" description="RNase H type-1" evidence="1">
    <location>
        <begin position="64"/>
        <end position="180"/>
    </location>
</feature>
<dbReference type="InterPro" id="IPR053151">
    <property type="entry name" value="RNase_H-like"/>
</dbReference>
<reference evidence="2 3" key="1">
    <citation type="submission" date="2020-06" db="EMBL/GenBank/DDBJ databases">
        <title>Transcriptomic and genomic resources for Thalictrum thalictroides and T. hernandezii: Facilitating candidate gene discovery in an emerging model plant lineage.</title>
        <authorList>
            <person name="Arias T."/>
            <person name="Riano-Pachon D.M."/>
            <person name="Di Stilio V.S."/>
        </authorList>
    </citation>
    <scope>NUCLEOTIDE SEQUENCE [LARGE SCALE GENOMIC DNA]</scope>
    <source>
        <strain evidence="3">cv. WT478/WT964</strain>
        <tissue evidence="2">Leaves</tissue>
    </source>
</reference>
<dbReference type="InterPro" id="IPR044730">
    <property type="entry name" value="RNase_H-like_dom_plant"/>
</dbReference>
<dbReference type="PANTHER" id="PTHR47723">
    <property type="entry name" value="OS05G0353850 PROTEIN"/>
    <property type="match status" value="1"/>
</dbReference>
<dbReference type="GO" id="GO:0003676">
    <property type="term" value="F:nucleic acid binding"/>
    <property type="evidence" value="ECO:0007669"/>
    <property type="project" value="InterPro"/>
</dbReference>
<dbReference type="InterPro" id="IPR036397">
    <property type="entry name" value="RNaseH_sf"/>
</dbReference>
<dbReference type="Proteomes" id="UP000554482">
    <property type="component" value="Unassembled WGS sequence"/>
</dbReference>
<evidence type="ECO:0000259" key="1">
    <source>
        <dbReference type="Pfam" id="PF13456"/>
    </source>
</evidence>
<evidence type="ECO:0000313" key="2">
    <source>
        <dbReference type="EMBL" id="KAF5181494.1"/>
    </source>
</evidence>
<dbReference type="GO" id="GO:0004523">
    <property type="term" value="F:RNA-DNA hybrid ribonuclease activity"/>
    <property type="evidence" value="ECO:0007669"/>
    <property type="project" value="InterPro"/>
</dbReference>
<dbReference type="InterPro" id="IPR012337">
    <property type="entry name" value="RNaseH-like_sf"/>
</dbReference>